<keyword evidence="6" id="KW-1185">Reference proteome</keyword>
<evidence type="ECO:0000313" key="5">
    <source>
        <dbReference type="EMBL" id="PSK91304.1"/>
    </source>
</evidence>
<organism evidence="5 6">
    <name type="scientific">Murinocardiopsis flavida</name>
    <dbReference type="NCBI Taxonomy" id="645275"/>
    <lineage>
        <taxon>Bacteria</taxon>
        <taxon>Bacillati</taxon>
        <taxon>Actinomycetota</taxon>
        <taxon>Actinomycetes</taxon>
        <taxon>Streptosporangiales</taxon>
        <taxon>Nocardiopsidaceae</taxon>
        <taxon>Murinocardiopsis</taxon>
    </lineage>
</organism>
<feature type="region of interest" description="Disordered" evidence="2">
    <location>
        <begin position="212"/>
        <end position="245"/>
    </location>
</feature>
<proteinExistence type="predicted"/>
<comment type="caution">
    <text evidence="5">The sequence shown here is derived from an EMBL/GenBank/DDBJ whole genome shotgun (WGS) entry which is preliminary data.</text>
</comment>
<feature type="region of interest" description="Disordered" evidence="2">
    <location>
        <begin position="378"/>
        <end position="447"/>
    </location>
</feature>
<keyword evidence="3" id="KW-0472">Membrane</keyword>
<evidence type="ECO:0000256" key="1">
    <source>
        <dbReference type="SAM" id="Coils"/>
    </source>
</evidence>
<feature type="compositionally biased region" description="Gly residues" evidence="2">
    <location>
        <begin position="63"/>
        <end position="75"/>
    </location>
</feature>
<dbReference type="PROSITE" id="PS50817">
    <property type="entry name" value="INTEIN_N_TER"/>
    <property type="match status" value="1"/>
</dbReference>
<dbReference type="EMBL" id="PYGA01000020">
    <property type="protein sequence ID" value="PSK91304.1"/>
    <property type="molecule type" value="Genomic_DNA"/>
</dbReference>
<dbReference type="PROSITE" id="PS50818">
    <property type="entry name" value="INTEIN_C_TER"/>
    <property type="match status" value="1"/>
</dbReference>
<sequence length="493" mass="52864">MRWVWRAESGAGKVEYAALVVLVAVILGALISAGLPTDVKPAVASATCGLFGGDDCEPADPGSGDGDPGNGGPGGDPEEPEESGGSPDAPEQAGTDPAAVPSDLDEQIEKAEQDLAAAEKEERDAKGEYGNLDKELLDLLEDLIGLTDAKKCFLDGDVQACLWTALEAIPWGKAIKFARKIPKAYKLFDKWRKGSKVLDKAADKVADRRKKLDDLKDKKKKEQEKKEPTSCPRPKNSFVPGTPVLLGDGSTRPIEDVEVGDDVLAFDPRTGTEGPRPVTRLIEGTGTKSLVDITVVDDSGRSGRVTATAEHPFWVPESAEWVDAADLGTDTRLRTGTGAWTQVETVRPRTEGDQRVHNLTVADLHTFYVAAGRTPVLVHNSNSTPGKDDECEPEKPKDGLEDIGDPKKFDAESLRGRSSEDVADSIPEGWTSKPSKKGGGTVYVDPNNFGRQIRIMPGYKAGNRPDPLTHGPYVEVSQNGKTIKMPLEGNPTL</sequence>
<evidence type="ECO:0000313" key="6">
    <source>
        <dbReference type="Proteomes" id="UP000240542"/>
    </source>
</evidence>
<dbReference type="SUPFAM" id="SSF51294">
    <property type="entry name" value="Hedgehog/intein (Hint) domain"/>
    <property type="match status" value="1"/>
</dbReference>
<evidence type="ECO:0000256" key="2">
    <source>
        <dbReference type="SAM" id="MobiDB-lite"/>
    </source>
</evidence>
<keyword evidence="3" id="KW-1133">Transmembrane helix</keyword>
<feature type="compositionally biased region" description="Basic and acidic residues" evidence="2">
    <location>
        <begin position="393"/>
        <end position="420"/>
    </location>
</feature>
<name>A0A2P8D257_9ACTN</name>
<gene>
    <name evidence="5" type="ORF">CLV63_12030</name>
</gene>
<dbReference type="Proteomes" id="UP000240542">
    <property type="component" value="Unassembled WGS sequence"/>
</dbReference>
<dbReference type="SMART" id="SM00306">
    <property type="entry name" value="HintN"/>
    <property type="match status" value="1"/>
</dbReference>
<dbReference type="Gene3D" id="2.170.16.10">
    <property type="entry name" value="Hedgehog/Intein (Hint) domain"/>
    <property type="match status" value="1"/>
</dbReference>
<dbReference type="Pfam" id="PF07591">
    <property type="entry name" value="PT-HINT"/>
    <property type="match status" value="1"/>
</dbReference>
<dbReference type="GO" id="GO:0016539">
    <property type="term" value="P:intein-mediated protein splicing"/>
    <property type="evidence" value="ECO:0007669"/>
    <property type="project" value="InterPro"/>
</dbReference>
<dbReference type="InterPro" id="IPR003587">
    <property type="entry name" value="Hint_dom_N"/>
</dbReference>
<evidence type="ECO:0000256" key="3">
    <source>
        <dbReference type="SAM" id="Phobius"/>
    </source>
</evidence>
<dbReference type="RefSeq" id="WP_245929030.1">
    <property type="nucleotide sequence ID" value="NZ_PYGA01000020.1"/>
</dbReference>
<protein>
    <submittedName>
        <fullName evidence="5">Intein/intein</fullName>
    </submittedName>
</protein>
<feature type="region of interest" description="Disordered" evidence="2">
    <location>
        <begin position="55"/>
        <end position="100"/>
    </location>
</feature>
<accession>A0A2P8D257</accession>
<dbReference type="CDD" id="cd00081">
    <property type="entry name" value="Hint"/>
    <property type="match status" value="1"/>
</dbReference>
<feature type="domain" description="Hint" evidence="4">
    <location>
        <begin position="235"/>
        <end position="337"/>
    </location>
</feature>
<dbReference type="InterPro" id="IPR036844">
    <property type="entry name" value="Hint_dom_sf"/>
</dbReference>
<dbReference type="InterPro" id="IPR030934">
    <property type="entry name" value="Intein_C"/>
</dbReference>
<feature type="compositionally biased region" description="Basic and acidic residues" evidence="2">
    <location>
        <begin position="212"/>
        <end position="228"/>
    </location>
</feature>
<dbReference type="AlphaFoldDB" id="A0A2P8D257"/>
<keyword evidence="3" id="KW-0812">Transmembrane</keyword>
<dbReference type="NCBIfam" id="TIGR01443">
    <property type="entry name" value="intein_Cterm"/>
    <property type="match status" value="1"/>
</dbReference>
<feature type="coiled-coil region" evidence="1">
    <location>
        <begin position="101"/>
        <end position="135"/>
    </location>
</feature>
<keyword evidence="1" id="KW-0175">Coiled coil</keyword>
<feature type="transmembrane region" description="Helical" evidence="3">
    <location>
        <begin position="16"/>
        <end position="35"/>
    </location>
</feature>
<evidence type="ECO:0000259" key="4">
    <source>
        <dbReference type="SMART" id="SM00306"/>
    </source>
</evidence>
<dbReference type="InterPro" id="IPR006141">
    <property type="entry name" value="Intein_N"/>
</dbReference>
<reference evidence="5 6" key="1">
    <citation type="submission" date="2018-03" db="EMBL/GenBank/DDBJ databases">
        <title>Genomic Encyclopedia of Archaeal and Bacterial Type Strains, Phase II (KMG-II): from individual species to whole genera.</title>
        <authorList>
            <person name="Goeker M."/>
        </authorList>
    </citation>
    <scope>NUCLEOTIDE SEQUENCE [LARGE SCALE GENOMIC DNA]</scope>
    <source>
        <strain evidence="5 6">DSM 45312</strain>
    </source>
</reference>